<reference evidence="1 2" key="1">
    <citation type="submission" date="2016-10" db="EMBL/GenBank/DDBJ databases">
        <authorList>
            <person name="de Groot N.N."/>
        </authorList>
    </citation>
    <scope>NUCLEOTIDE SEQUENCE [LARGE SCALE GENOMIC DNA]</scope>
    <source>
        <strain evidence="1 2">ATCC 35022</strain>
    </source>
</reference>
<dbReference type="EMBL" id="FMXQ01000005">
    <property type="protein sequence ID" value="SDB36198.1"/>
    <property type="molecule type" value="Genomic_DNA"/>
</dbReference>
<organism evidence="1 2">
    <name type="scientific">Bauldia litoralis</name>
    <dbReference type="NCBI Taxonomy" id="665467"/>
    <lineage>
        <taxon>Bacteria</taxon>
        <taxon>Pseudomonadati</taxon>
        <taxon>Pseudomonadota</taxon>
        <taxon>Alphaproteobacteria</taxon>
        <taxon>Hyphomicrobiales</taxon>
        <taxon>Kaistiaceae</taxon>
        <taxon>Bauldia</taxon>
    </lineage>
</organism>
<gene>
    <name evidence="1" type="ORF">SAMN02982931_02730</name>
</gene>
<evidence type="ECO:0000313" key="1">
    <source>
        <dbReference type="EMBL" id="SDB36198.1"/>
    </source>
</evidence>
<evidence type="ECO:0008006" key="3">
    <source>
        <dbReference type="Google" id="ProtNLM"/>
    </source>
</evidence>
<dbReference type="InterPro" id="IPR000415">
    <property type="entry name" value="Nitroreductase-like"/>
</dbReference>
<dbReference type="RefSeq" id="WP_090876990.1">
    <property type="nucleotide sequence ID" value="NZ_FMXQ01000005.1"/>
</dbReference>
<accession>A0A1G6CTH7</accession>
<evidence type="ECO:0000313" key="2">
    <source>
        <dbReference type="Proteomes" id="UP000199071"/>
    </source>
</evidence>
<dbReference type="STRING" id="665467.SAMN02982931_02730"/>
<keyword evidence="2" id="KW-1185">Reference proteome</keyword>
<sequence>MSAWFDEASDTLPETAWATYHENAKRGRRHDIVRDDRRPASPGAVEQPLVGQAFALQAGGSLVMLPGEGTVDAACAGDGTMALASLAALLAAAARPNDDPIETWLYANAVEALPAGLYRHDRAGRTLHLRGRETFGGPLAAATTEPALVKRAQAVVLLVGNLAAATLAHGERGYRNAVFATGRQAAGFDQAVGASGLWCRTVAGYYDREIDALLALDGLSQSVLCMVAIGTAAGD</sequence>
<name>A0A1G6CTH7_9HYPH</name>
<dbReference type="AlphaFoldDB" id="A0A1G6CTH7"/>
<dbReference type="Gene3D" id="3.40.109.10">
    <property type="entry name" value="NADH Oxidase"/>
    <property type="match status" value="1"/>
</dbReference>
<dbReference type="GO" id="GO:0016491">
    <property type="term" value="F:oxidoreductase activity"/>
    <property type="evidence" value="ECO:0007669"/>
    <property type="project" value="InterPro"/>
</dbReference>
<dbReference type="OrthoDB" id="3723182at2"/>
<dbReference type="SUPFAM" id="SSF55469">
    <property type="entry name" value="FMN-dependent nitroreductase-like"/>
    <property type="match status" value="1"/>
</dbReference>
<dbReference type="Proteomes" id="UP000199071">
    <property type="component" value="Unassembled WGS sequence"/>
</dbReference>
<protein>
    <recommendedName>
        <fullName evidence="3">SagB-type dehydrogenase domain-containing protein</fullName>
    </recommendedName>
</protein>
<proteinExistence type="predicted"/>